<dbReference type="Proteomes" id="UP000498740">
    <property type="component" value="Unassembled WGS sequence"/>
</dbReference>
<dbReference type="EMBL" id="BLWD01000003">
    <property type="protein sequence ID" value="GFN09731.1"/>
    <property type="molecule type" value="Genomic_DNA"/>
</dbReference>
<accession>A0A7J0D4R2</accession>
<sequence length="135" mass="14548">MRRAISSCLSGLPDPYRQTPAFPRGFADHHEACADRIRRRFLITHLADADDKDGHCRVRDAGQPAALLQALVRLPAREHSNELYAATAAAAFLNAGGRSVKVSTGQTVDLVEQTANGLDVRDIATALTTWTGSVP</sequence>
<proteinExistence type="predicted"/>
<dbReference type="AlphaFoldDB" id="A0A7J0D4R2"/>
<gene>
    <name evidence="1" type="ORF">Smic_82870</name>
</gene>
<reference evidence="1 2" key="1">
    <citation type="submission" date="2020-05" db="EMBL/GenBank/DDBJ databases">
        <title>Whole genome shotgun sequence of Streptomyces microflavus NBRC 13062.</title>
        <authorList>
            <person name="Komaki H."/>
            <person name="Tamura T."/>
        </authorList>
    </citation>
    <scope>NUCLEOTIDE SEQUENCE [LARGE SCALE GENOMIC DNA]</scope>
    <source>
        <strain evidence="1 2">NBRC 13062</strain>
    </source>
</reference>
<organism evidence="1 2">
    <name type="scientific">Streptomyces microflavus</name>
    <name type="common">Streptomyces lipmanii</name>
    <dbReference type="NCBI Taxonomy" id="1919"/>
    <lineage>
        <taxon>Bacteria</taxon>
        <taxon>Bacillati</taxon>
        <taxon>Actinomycetota</taxon>
        <taxon>Actinomycetes</taxon>
        <taxon>Kitasatosporales</taxon>
        <taxon>Streptomycetaceae</taxon>
        <taxon>Streptomyces</taxon>
    </lineage>
</organism>
<comment type="caution">
    <text evidence="1">The sequence shown here is derived from an EMBL/GenBank/DDBJ whole genome shotgun (WGS) entry which is preliminary data.</text>
</comment>
<name>A0A7J0D4R2_STRMI</name>
<protein>
    <submittedName>
        <fullName evidence="1">Uncharacterized protein</fullName>
    </submittedName>
</protein>
<evidence type="ECO:0000313" key="1">
    <source>
        <dbReference type="EMBL" id="GFN09731.1"/>
    </source>
</evidence>
<evidence type="ECO:0000313" key="2">
    <source>
        <dbReference type="Proteomes" id="UP000498740"/>
    </source>
</evidence>